<feature type="transmembrane region" description="Helical" evidence="1">
    <location>
        <begin position="18"/>
        <end position="51"/>
    </location>
</feature>
<gene>
    <name evidence="2" type="ORF">NCTC10181_00265</name>
</gene>
<organism evidence="2 3">
    <name type="scientific">Mycoplasmopsis citelli</name>
    <dbReference type="NCBI Taxonomy" id="171281"/>
    <lineage>
        <taxon>Bacteria</taxon>
        <taxon>Bacillati</taxon>
        <taxon>Mycoplasmatota</taxon>
        <taxon>Mycoplasmoidales</taxon>
        <taxon>Metamycoplasmataceae</taxon>
        <taxon>Mycoplasmopsis</taxon>
    </lineage>
</organism>
<evidence type="ECO:0000256" key="1">
    <source>
        <dbReference type="SAM" id="Phobius"/>
    </source>
</evidence>
<keyword evidence="3" id="KW-1185">Reference proteome</keyword>
<dbReference type="Proteomes" id="UP000290985">
    <property type="component" value="Chromosome"/>
</dbReference>
<dbReference type="OrthoDB" id="399181at2"/>
<evidence type="ECO:0000313" key="2">
    <source>
        <dbReference type="EMBL" id="VEU74426.1"/>
    </source>
</evidence>
<proteinExistence type="predicted"/>
<evidence type="ECO:0000313" key="3">
    <source>
        <dbReference type="Proteomes" id="UP000290985"/>
    </source>
</evidence>
<evidence type="ECO:0008006" key="4">
    <source>
        <dbReference type="Google" id="ProtNLM"/>
    </source>
</evidence>
<reference evidence="2 3" key="1">
    <citation type="submission" date="2019-01" db="EMBL/GenBank/DDBJ databases">
        <authorList>
            <consortium name="Pathogen Informatics"/>
        </authorList>
    </citation>
    <scope>NUCLEOTIDE SEQUENCE [LARGE SCALE GENOMIC DNA]</scope>
    <source>
        <strain evidence="2 3">NCTC10181</strain>
    </source>
</reference>
<dbReference type="Pfam" id="PF14015">
    <property type="entry name" value="DUF4231"/>
    <property type="match status" value="1"/>
</dbReference>
<dbReference type="RefSeq" id="WP_129725258.1">
    <property type="nucleotide sequence ID" value="NZ_LR215036.1"/>
</dbReference>
<dbReference type="EMBL" id="LR215036">
    <property type="protein sequence ID" value="VEU74426.1"/>
    <property type="molecule type" value="Genomic_DNA"/>
</dbReference>
<feature type="transmembrane region" description="Helical" evidence="1">
    <location>
        <begin position="71"/>
        <end position="97"/>
    </location>
</feature>
<keyword evidence="1" id="KW-0472">Membrane</keyword>
<keyword evidence="1" id="KW-1133">Transmembrane helix</keyword>
<sequence>MKTQAVYQKLKKENWTKLLISGFFYYTLNIVSIGLAFYIGIIGVIFIASINSNYDNGINPYKQMFPFITTGANYILLTSIINAVVSLISGLLSFFVINDYFKTQKSIREKLKLEFLLFSDKVSYYQELSNKDAEYLFYKRIFFLSKKEKYDREYLIKKELK</sequence>
<accession>A0A449B1I1</accession>
<protein>
    <recommendedName>
        <fullName evidence="4">DUF4231 domain-containing protein</fullName>
    </recommendedName>
</protein>
<dbReference type="KEGG" id="mcit:NCTC10181_00265"/>
<keyword evidence="1" id="KW-0812">Transmembrane</keyword>
<dbReference type="AlphaFoldDB" id="A0A449B1I1"/>
<dbReference type="InterPro" id="IPR025325">
    <property type="entry name" value="DUF4231"/>
</dbReference>
<name>A0A449B1I1_9BACT</name>